<evidence type="ECO:0000256" key="2">
    <source>
        <dbReference type="ARBA" id="ARBA00023242"/>
    </source>
</evidence>
<dbReference type="PANTHER" id="PTHR15818:SF2">
    <property type="entry name" value="G-PATCH DOMAIN AND KOW MOTIFS-CONTAINING PROTEIN"/>
    <property type="match status" value="1"/>
</dbReference>
<organism evidence="5 6">
    <name type="scientific">Rosa chinensis</name>
    <name type="common">China rose</name>
    <dbReference type="NCBI Taxonomy" id="74649"/>
    <lineage>
        <taxon>Eukaryota</taxon>
        <taxon>Viridiplantae</taxon>
        <taxon>Streptophyta</taxon>
        <taxon>Embryophyta</taxon>
        <taxon>Tracheophyta</taxon>
        <taxon>Spermatophyta</taxon>
        <taxon>Magnoliopsida</taxon>
        <taxon>eudicotyledons</taxon>
        <taxon>Gunneridae</taxon>
        <taxon>Pentapetalae</taxon>
        <taxon>rosids</taxon>
        <taxon>fabids</taxon>
        <taxon>Rosales</taxon>
        <taxon>Rosaceae</taxon>
        <taxon>Rosoideae</taxon>
        <taxon>Rosoideae incertae sedis</taxon>
        <taxon>Rosa</taxon>
    </lineage>
</organism>
<dbReference type="OMA" id="PYECPRR"/>
<dbReference type="InterPro" id="IPR045166">
    <property type="entry name" value="Spp2-like"/>
</dbReference>
<comment type="subcellular location">
    <subcellularLocation>
        <location evidence="1">Nucleus</location>
    </subcellularLocation>
</comment>
<dbReference type="PROSITE" id="PS50174">
    <property type="entry name" value="G_PATCH"/>
    <property type="match status" value="1"/>
</dbReference>
<dbReference type="PANTHER" id="PTHR15818">
    <property type="entry name" value="G PATCH AND KOW-CONTAINING"/>
    <property type="match status" value="1"/>
</dbReference>
<dbReference type="STRING" id="74649.A0A2P6QBV6"/>
<gene>
    <name evidence="5" type="ORF">RchiOBHm_Chr5g0037991</name>
</gene>
<feature type="compositionally biased region" description="Low complexity" evidence="3">
    <location>
        <begin position="1"/>
        <end position="21"/>
    </location>
</feature>
<name>A0A2P6QBV6_ROSCH</name>
<proteinExistence type="predicted"/>
<keyword evidence="2" id="KW-0539">Nucleus</keyword>
<dbReference type="GO" id="GO:0000398">
    <property type="term" value="P:mRNA splicing, via spliceosome"/>
    <property type="evidence" value="ECO:0007669"/>
    <property type="project" value="InterPro"/>
</dbReference>
<evidence type="ECO:0000313" key="5">
    <source>
        <dbReference type="EMBL" id="PRQ31666.1"/>
    </source>
</evidence>
<protein>
    <submittedName>
        <fullName evidence="5">Putative G-patch domain-containing protein</fullName>
    </submittedName>
</protein>
<accession>A0A2P6QBV6</accession>
<dbReference type="Gramene" id="PRQ31666">
    <property type="protein sequence ID" value="PRQ31666"/>
    <property type="gene ID" value="RchiOBHm_Chr5g0037991"/>
</dbReference>
<dbReference type="InterPro" id="IPR000467">
    <property type="entry name" value="G_patch_dom"/>
</dbReference>
<feature type="region of interest" description="Disordered" evidence="3">
    <location>
        <begin position="52"/>
        <end position="71"/>
    </location>
</feature>
<evidence type="ECO:0000313" key="6">
    <source>
        <dbReference type="Proteomes" id="UP000238479"/>
    </source>
</evidence>
<feature type="region of interest" description="Disordered" evidence="3">
    <location>
        <begin position="1"/>
        <end position="43"/>
    </location>
</feature>
<evidence type="ECO:0000259" key="4">
    <source>
        <dbReference type="PROSITE" id="PS50174"/>
    </source>
</evidence>
<dbReference type="InterPro" id="IPR026822">
    <property type="entry name" value="Spp2/MOS2_G-patch"/>
</dbReference>
<dbReference type="EMBL" id="PDCK01000043">
    <property type="protein sequence ID" value="PRQ31666.1"/>
    <property type="molecule type" value="Genomic_DNA"/>
</dbReference>
<dbReference type="GO" id="GO:0003676">
    <property type="term" value="F:nucleic acid binding"/>
    <property type="evidence" value="ECO:0007669"/>
    <property type="project" value="InterPro"/>
</dbReference>
<evidence type="ECO:0000256" key="1">
    <source>
        <dbReference type="ARBA" id="ARBA00004123"/>
    </source>
</evidence>
<dbReference type="AlphaFoldDB" id="A0A2P6QBV6"/>
<feature type="compositionally biased region" description="Acidic residues" evidence="3">
    <location>
        <begin position="24"/>
        <end position="33"/>
    </location>
</feature>
<feature type="domain" description="G-patch" evidence="4">
    <location>
        <begin position="137"/>
        <end position="183"/>
    </location>
</feature>
<evidence type="ECO:0000256" key="3">
    <source>
        <dbReference type="SAM" id="MobiDB-lite"/>
    </source>
</evidence>
<dbReference type="Pfam" id="PF12656">
    <property type="entry name" value="G-patch_2"/>
    <property type="match status" value="1"/>
</dbReference>
<reference evidence="5 6" key="1">
    <citation type="journal article" date="2018" name="Nat. Genet.">
        <title>The Rosa genome provides new insights in the design of modern roses.</title>
        <authorList>
            <person name="Bendahmane M."/>
        </authorList>
    </citation>
    <scope>NUCLEOTIDE SEQUENCE [LARGE SCALE GENOMIC DNA]</scope>
    <source>
        <strain evidence="6">cv. Old Blush</strain>
    </source>
</reference>
<dbReference type="OrthoDB" id="1155537at2759"/>
<sequence length="183" mass="20182">MRISFSLPSNSSSKPNPIEPSTSFEDDDDDDDTTTPNLNDDASKQYIHEFTAAEEPSAKPRVIPPIPNEWQPGKNTMNSLEFVAESLSIDGSYSEIPYCLNLRQRPESEEAVVQKLKEELKALPEIRGMEEFDENPVEGFGAALLAGYGWQPGRGIGKNAKEDVGVVEVRANVGRQGLGFRPE</sequence>
<comment type="caution">
    <text evidence="5">The sequence shown here is derived from an EMBL/GenBank/DDBJ whole genome shotgun (WGS) entry which is preliminary data.</text>
</comment>
<dbReference type="GO" id="GO:0005681">
    <property type="term" value="C:spliceosomal complex"/>
    <property type="evidence" value="ECO:0007669"/>
    <property type="project" value="TreeGrafter"/>
</dbReference>
<dbReference type="SMART" id="SM00443">
    <property type="entry name" value="G_patch"/>
    <property type="match status" value="1"/>
</dbReference>
<dbReference type="Proteomes" id="UP000238479">
    <property type="component" value="Chromosome 5"/>
</dbReference>
<keyword evidence="6" id="KW-1185">Reference proteome</keyword>